<keyword evidence="5" id="KW-1185">Reference proteome</keyword>
<evidence type="ECO:0000313" key="5">
    <source>
        <dbReference type="Proteomes" id="UP000593567"/>
    </source>
</evidence>
<feature type="compositionally biased region" description="Acidic residues" evidence="1">
    <location>
        <begin position="134"/>
        <end position="143"/>
    </location>
</feature>
<reference evidence="4" key="1">
    <citation type="submission" date="2020-06" db="EMBL/GenBank/DDBJ databases">
        <title>Draft genome of Bugula neritina, a colonial animal packing powerful symbionts and potential medicines.</title>
        <authorList>
            <person name="Rayko M."/>
        </authorList>
    </citation>
    <scope>NUCLEOTIDE SEQUENCE [LARGE SCALE GENOMIC DNA]</scope>
    <source>
        <strain evidence="4">Kwan_BN1</strain>
    </source>
</reference>
<organism evidence="4 5">
    <name type="scientific">Bugula neritina</name>
    <name type="common">Brown bryozoan</name>
    <name type="synonym">Sertularia neritina</name>
    <dbReference type="NCBI Taxonomy" id="10212"/>
    <lineage>
        <taxon>Eukaryota</taxon>
        <taxon>Metazoa</taxon>
        <taxon>Spiralia</taxon>
        <taxon>Lophotrochozoa</taxon>
        <taxon>Bryozoa</taxon>
        <taxon>Gymnolaemata</taxon>
        <taxon>Cheilostomatida</taxon>
        <taxon>Flustrina</taxon>
        <taxon>Buguloidea</taxon>
        <taxon>Bugulidae</taxon>
        <taxon>Bugula</taxon>
    </lineage>
</organism>
<evidence type="ECO:0000313" key="4">
    <source>
        <dbReference type="EMBL" id="KAF6020122.1"/>
    </source>
</evidence>
<dbReference type="AlphaFoldDB" id="A0A7J7J1R6"/>
<feature type="transmembrane region" description="Helical" evidence="2">
    <location>
        <begin position="318"/>
        <end position="340"/>
    </location>
</feature>
<feature type="transmembrane region" description="Helical" evidence="2">
    <location>
        <begin position="293"/>
        <end position="312"/>
    </location>
</feature>
<feature type="region of interest" description="Disordered" evidence="1">
    <location>
        <begin position="128"/>
        <end position="198"/>
    </location>
</feature>
<keyword evidence="2" id="KW-1133">Transmembrane helix</keyword>
<dbReference type="PROSITE" id="PS50053">
    <property type="entry name" value="UBIQUITIN_2"/>
    <property type="match status" value="1"/>
</dbReference>
<accession>A0A7J7J1R6</accession>
<dbReference type="Gene3D" id="3.10.20.90">
    <property type="entry name" value="Phosphatidylinositol 3-kinase Catalytic Subunit, Chain A, domain 1"/>
    <property type="match status" value="1"/>
</dbReference>
<dbReference type="InterPro" id="IPR000626">
    <property type="entry name" value="Ubiquitin-like_dom"/>
</dbReference>
<feature type="compositionally biased region" description="Polar residues" evidence="1">
    <location>
        <begin position="178"/>
        <end position="195"/>
    </location>
</feature>
<keyword evidence="2" id="KW-0472">Membrane</keyword>
<dbReference type="InterPro" id="IPR040352">
    <property type="entry name" value="TMUB1/2"/>
</dbReference>
<proteinExistence type="predicted"/>
<keyword evidence="2" id="KW-0812">Transmembrane</keyword>
<dbReference type="GO" id="GO:0036503">
    <property type="term" value="P:ERAD pathway"/>
    <property type="evidence" value="ECO:0007669"/>
    <property type="project" value="InterPro"/>
</dbReference>
<dbReference type="InterPro" id="IPR029071">
    <property type="entry name" value="Ubiquitin-like_domsf"/>
</dbReference>
<evidence type="ECO:0000256" key="1">
    <source>
        <dbReference type="SAM" id="MobiDB-lite"/>
    </source>
</evidence>
<feature type="transmembrane region" description="Helical" evidence="2">
    <location>
        <begin position="17"/>
        <end position="35"/>
    </location>
</feature>
<dbReference type="EMBL" id="VXIV02003192">
    <property type="protein sequence ID" value="KAF6020122.1"/>
    <property type="molecule type" value="Genomic_DNA"/>
</dbReference>
<dbReference type="SMART" id="SM00213">
    <property type="entry name" value="UBQ"/>
    <property type="match status" value="1"/>
</dbReference>
<dbReference type="PANTHER" id="PTHR14557">
    <property type="entry name" value="PROTEIN C7ORF21"/>
    <property type="match status" value="1"/>
</dbReference>
<evidence type="ECO:0000256" key="2">
    <source>
        <dbReference type="SAM" id="Phobius"/>
    </source>
</evidence>
<comment type="caution">
    <text evidence="4">The sequence shown here is derived from an EMBL/GenBank/DDBJ whole genome shotgun (WGS) entry which is preliminary data.</text>
</comment>
<dbReference type="Proteomes" id="UP000593567">
    <property type="component" value="Unassembled WGS sequence"/>
</dbReference>
<gene>
    <name evidence="4" type="ORF">EB796_021564</name>
</gene>
<dbReference type="PANTHER" id="PTHR14557:SF5">
    <property type="entry name" value="UBIQUITIN-LIKE DOMAIN-CONTAINING PROTEIN"/>
    <property type="match status" value="1"/>
</dbReference>
<name>A0A7J7J1R6_BUGNE</name>
<protein>
    <recommendedName>
        <fullName evidence="3">Ubiquitin-like domain-containing protein</fullName>
    </recommendedName>
</protein>
<dbReference type="SUPFAM" id="SSF54236">
    <property type="entry name" value="Ubiquitin-like"/>
    <property type="match status" value="1"/>
</dbReference>
<feature type="domain" description="Ubiquitin-like" evidence="3">
    <location>
        <begin position="201"/>
        <end position="272"/>
    </location>
</feature>
<evidence type="ECO:0000259" key="3">
    <source>
        <dbReference type="PROSITE" id="PS50053"/>
    </source>
</evidence>
<dbReference type="OrthoDB" id="161999at2759"/>
<sequence length="367" mass="40458">MEQDLSGAIIEGVGNDVLLGFGLALIVVLLSLAWSSTNLTNSQARLSPVRIQRSNVELNRHINSSTTDPVPSQTTILRAQRSDNVDEENVATNDQSDNLARDLSEEINSITAENGSNTETLNSAAGDLLHRDSDDSDSSDELTENIPGANAGVEKPSKKDSVSSAEGDLSDKKKLVASESNSDTVLGSEESTQPSDTEDTIQIRLKFIDDNERLTRAKVTDTVQDFIRCNFAAELSSNKLIRLICNGQVLQEQRTLQHYNIINNMAIHALINDSVNRDEPPTRPTPDTPMLETGNLMVPLFAFMLCILWYLRYDHAELFNITSTISLIGITSVFICCFIAQRRSGPPTNLDTRRNIHVNTQIRSTNE</sequence>